<proteinExistence type="predicted"/>
<keyword evidence="1" id="KW-0812">Transmembrane</keyword>
<feature type="transmembrane region" description="Helical" evidence="1">
    <location>
        <begin position="100"/>
        <end position="118"/>
    </location>
</feature>
<dbReference type="GO" id="GO:0005783">
    <property type="term" value="C:endoplasmic reticulum"/>
    <property type="evidence" value="ECO:0007669"/>
    <property type="project" value="TreeGrafter"/>
</dbReference>
<sequence>MKHSLLDLRSQLRFYKFYHHNDTNVAIHAVFVPTILVTSASLLHRFTLYKSITLTHVLTVGYAVFYCLLSLPVGMMASALLILLNVALDKKWLNTTQSQDTGIFVLSWICQFIGHGVFERRKPALLDNLVQSLVLAPYFILFEFLFKLGLYKDLNQQLKQDIATISK</sequence>
<dbReference type="GeneID" id="64859829"/>
<reference evidence="2 3" key="1">
    <citation type="submission" date="2020-05" db="EMBL/GenBank/DDBJ databases">
        <authorList>
            <person name="Casaregola S."/>
            <person name="Devillers H."/>
            <person name="Grondin C."/>
        </authorList>
    </citation>
    <scope>NUCLEOTIDE SEQUENCE [LARGE SCALE GENOMIC DNA]</scope>
    <source>
        <strain evidence="2 3">CLIB 1767</strain>
    </source>
</reference>
<dbReference type="OrthoDB" id="2124888at2759"/>
<name>A0A8H2VK17_9SACH</name>
<protein>
    <submittedName>
        <fullName evidence="2">Uncharacterized protein</fullName>
    </submittedName>
</protein>
<dbReference type="Proteomes" id="UP000644660">
    <property type="component" value="Unassembled WGS sequence"/>
</dbReference>
<dbReference type="PANTHER" id="PTHR28026:SF9">
    <property type="entry name" value="2-HYDROXY-PALMITIC ACID DIOXYGENASE MPO1"/>
    <property type="match status" value="1"/>
</dbReference>
<evidence type="ECO:0000313" key="3">
    <source>
        <dbReference type="Proteomes" id="UP000644660"/>
    </source>
</evidence>
<evidence type="ECO:0000256" key="1">
    <source>
        <dbReference type="SAM" id="Phobius"/>
    </source>
</evidence>
<keyword evidence="3" id="KW-1185">Reference proteome</keyword>
<dbReference type="GO" id="GO:0046521">
    <property type="term" value="P:sphingoid catabolic process"/>
    <property type="evidence" value="ECO:0007669"/>
    <property type="project" value="TreeGrafter"/>
</dbReference>
<keyword evidence="1" id="KW-1133">Transmembrane helix</keyword>
<dbReference type="Pfam" id="PF06127">
    <property type="entry name" value="Mpo1-like"/>
    <property type="match status" value="1"/>
</dbReference>
<dbReference type="InterPro" id="IPR009305">
    <property type="entry name" value="Mpo1-like"/>
</dbReference>
<organism evidence="2 3">
    <name type="scientific">Maudiozyma barnettii</name>
    <dbReference type="NCBI Taxonomy" id="61262"/>
    <lineage>
        <taxon>Eukaryota</taxon>
        <taxon>Fungi</taxon>
        <taxon>Dikarya</taxon>
        <taxon>Ascomycota</taxon>
        <taxon>Saccharomycotina</taxon>
        <taxon>Saccharomycetes</taxon>
        <taxon>Saccharomycetales</taxon>
        <taxon>Saccharomycetaceae</taxon>
        <taxon>Maudiozyma</taxon>
    </lineage>
</organism>
<gene>
    <name evidence="2" type="ORF">KABA2_11S02156</name>
</gene>
<accession>A0A8H2VK17</accession>
<feature type="transmembrane region" description="Helical" evidence="1">
    <location>
        <begin position="130"/>
        <end position="150"/>
    </location>
</feature>
<dbReference type="EMBL" id="CAEFZW010000011">
    <property type="protein sequence ID" value="CAB4256739.1"/>
    <property type="molecule type" value="Genomic_DNA"/>
</dbReference>
<feature type="transmembrane region" description="Helical" evidence="1">
    <location>
        <begin position="63"/>
        <end position="88"/>
    </location>
</feature>
<feature type="transmembrane region" description="Helical" evidence="1">
    <location>
        <begin position="21"/>
        <end position="43"/>
    </location>
</feature>
<evidence type="ECO:0000313" key="2">
    <source>
        <dbReference type="EMBL" id="CAB4256739.1"/>
    </source>
</evidence>
<dbReference type="PANTHER" id="PTHR28026">
    <property type="entry name" value="DUF962 DOMAIN PROTEIN (AFU_ORTHOLOGUE AFUA_8G05310)"/>
    <property type="match status" value="1"/>
</dbReference>
<keyword evidence="1" id="KW-0472">Membrane</keyword>
<comment type="caution">
    <text evidence="2">The sequence shown here is derived from an EMBL/GenBank/DDBJ whole genome shotgun (WGS) entry which is preliminary data.</text>
</comment>
<dbReference type="GO" id="GO:0016020">
    <property type="term" value="C:membrane"/>
    <property type="evidence" value="ECO:0007669"/>
    <property type="project" value="GOC"/>
</dbReference>
<dbReference type="RefSeq" id="XP_041408583.1">
    <property type="nucleotide sequence ID" value="XM_041552649.1"/>
</dbReference>
<dbReference type="AlphaFoldDB" id="A0A8H2VK17"/>